<dbReference type="PANTHER" id="PTHR21064">
    <property type="entry name" value="AMINOGLYCOSIDE PHOSPHOTRANSFERASE DOMAIN-CONTAINING PROTEIN-RELATED"/>
    <property type="match status" value="1"/>
</dbReference>
<proteinExistence type="inferred from homology"/>
<sequence>MADFQANTRPFAELDRAGRTRRLRRLAEAALTEYDVPVARLTPLPRGRNTAFRVDGADGHRYVLRIERPDGPSVAQVRSEMAWLAALGRETDLAVPRPVPTRERQAATVVADPAVPEPRTCVLYRRLEGRFLDERLSAPQLYRLGEFTARLHRHGARMNGLDRGRADDLTAFGRAQVDGFSDTVVDRAVALAGGDEGVRAALARVRAVRSALGFGADVFGLVHGGLHQENYLFHRGRARVVDFDDCGFGHYAYDLAVTVDAFTHLPHHAELREALLDGYRSVRPATFATDPAVLNAFVGLRRVQLRLRELDDHP</sequence>
<dbReference type="Proteomes" id="UP001304298">
    <property type="component" value="Unassembled WGS sequence"/>
</dbReference>
<dbReference type="Gene3D" id="3.90.1200.10">
    <property type="match status" value="1"/>
</dbReference>
<evidence type="ECO:0000313" key="3">
    <source>
        <dbReference type="EMBL" id="MEA5358044.1"/>
    </source>
</evidence>
<dbReference type="EMBL" id="JAYFSI010000001">
    <property type="protein sequence ID" value="MEA5358044.1"/>
    <property type="molecule type" value="Genomic_DNA"/>
</dbReference>
<reference evidence="3 4" key="1">
    <citation type="submission" date="2023-12" db="EMBL/GenBank/DDBJ databases">
        <title>Amycolatopsis sp. V23-08.</title>
        <authorList>
            <person name="Somphong A."/>
        </authorList>
    </citation>
    <scope>NUCLEOTIDE SEQUENCE [LARGE SCALE GENOMIC DNA]</scope>
    <source>
        <strain evidence="3 4">V23-08</strain>
    </source>
</reference>
<gene>
    <name evidence="3" type="ORF">VA596_00735</name>
</gene>
<comment type="caution">
    <text evidence="3">The sequence shown here is derived from an EMBL/GenBank/DDBJ whole genome shotgun (WGS) entry which is preliminary data.</text>
</comment>
<comment type="similarity">
    <text evidence="1">Belongs to the pseudomonas-type ThrB family.</text>
</comment>
<dbReference type="InterPro" id="IPR050249">
    <property type="entry name" value="Pseudomonas-type_ThrB"/>
</dbReference>
<dbReference type="PANTHER" id="PTHR21064:SF6">
    <property type="entry name" value="AMINOGLYCOSIDE PHOSPHOTRANSFERASE DOMAIN-CONTAINING PROTEIN"/>
    <property type="match status" value="1"/>
</dbReference>
<evidence type="ECO:0000313" key="4">
    <source>
        <dbReference type="Proteomes" id="UP001304298"/>
    </source>
</evidence>
<dbReference type="InterPro" id="IPR011009">
    <property type="entry name" value="Kinase-like_dom_sf"/>
</dbReference>
<dbReference type="SUPFAM" id="SSF56112">
    <property type="entry name" value="Protein kinase-like (PK-like)"/>
    <property type="match status" value="1"/>
</dbReference>
<feature type="domain" description="Aminoglycoside phosphotransferase" evidence="2">
    <location>
        <begin position="42"/>
        <end position="281"/>
    </location>
</feature>
<protein>
    <submittedName>
        <fullName evidence="3">Phosphotransferase</fullName>
    </submittedName>
</protein>
<dbReference type="Pfam" id="PF01636">
    <property type="entry name" value="APH"/>
    <property type="match status" value="1"/>
</dbReference>
<dbReference type="InterPro" id="IPR002575">
    <property type="entry name" value="Aminoglycoside_PTrfase"/>
</dbReference>
<dbReference type="RefSeq" id="WP_323322506.1">
    <property type="nucleotide sequence ID" value="NZ_JAYFSI010000001.1"/>
</dbReference>
<organism evidence="3 4">
    <name type="scientific">Amycolatopsis heterodermiae</name>
    <dbReference type="NCBI Taxonomy" id="3110235"/>
    <lineage>
        <taxon>Bacteria</taxon>
        <taxon>Bacillati</taxon>
        <taxon>Actinomycetota</taxon>
        <taxon>Actinomycetes</taxon>
        <taxon>Pseudonocardiales</taxon>
        <taxon>Pseudonocardiaceae</taxon>
        <taxon>Amycolatopsis</taxon>
    </lineage>
</organism>
<evidence type="ECO:0000259" key="2">
    <source>
        <dbReference type="Pfam" id="PF01636"/>
    </source>
</evidence>
<evidence type="ECO:0000256" key="1">
    <source>
        <dbReference type="ARBA" id="ARBA00038240"/>
    </source>
</evidence>
<keyword evidence="4" id="KW-1185">Reference proteome</keyword>
<name>A0ABU5QX22_9PSEU</name>
<accession>A0ABU5QX22</accession>
<dbReference type="Gene3D" id="3.30.200.20">
    <property type="entry name" value="Phosphorylase Kinase, domain 1"/>
    <property type="match status" value="1"/>
</dbReference>